<reference evidence="1 2" key="1">
    <citation type="journal article" date="2018" name="Biotechnol. Biofuels">
        <title>Integrative visual omics of the white-rot fungus Polyporus brumalis exposes the biotechnological potential of its oxidative enzymes for delignifying raw plant biomass.</title>
        <authorList>
            <person name="Miyauchi S."/>
            <person name="Rancon A."/>
            <person name="Drula E."/>
            <person name="Hage H."/>
            <person name="Chaduli D."/>
            <person name="Favel A."/>
            <person name="Grisel S."/>
            <person name="Henrissat B."/>
            <person name="Herpoel-Gimbert I."/>
            <person name="Ruiz-Duenas F.J."/>
            <person name="Chevret D."/>
            <person name="Hainaut M."/>
            <person name="Lin J."/>
            <person name="Wang M."/>
            <person name="Pangilinan J."/>
            <person name="Lipzen A."/>
            <person name="Lesage-Meessen L."/>
            <person name="Navarro D."/>
            <person name="Riley R."/>
            <person name="Grigoriev I.V."/>
            <person name="Zhou S."/>
            <person name="Raouche S."/>
            <person name="Rosso M.N."/>
        </authorList>
    </citation>
    <scope>NUCLEOTIDE SEQUENCE [LARGE SCALE GENOMIC DNA]</scope>
    <source>
        <strain evidence="1 2">BRFM 1820</strain>
    </source>
</reference>
<evidence type="ECO:0000313" key="1">
    <source>
        <dbReference type="EMBL" id="RDX48038.1"/>
    </source>
</evidence>
<accession>A0A371D693</accession>
<name>A0A371D693_9APHY</name>
<proteinExistence type="predicted"/>
<protein>
    <submittedName>
        <fullName evidence="1">Uncharacterized protein</fullName>
    </submittedName>
</protein>
<organism evidence="1 2">
    <name type="scientific">Lentinus brumalis</name>
    <dbReference type="NCBI Taxonomy" id="2498619"/>
    <lineage>
        <taxon>Eukaryota</taxon>
        <taxon>Fungi</taxon>
        <taxon>Dikarya</taxon>
        <taxon>Basidiomycota</taxon>
        <taxon>Agaricomycotina</taxon>
        <taxon>Agaricomycetes</taxon>
        <taxon>Polyporales</taxon>
        <taxon>Polyporaceae</taxon>
        <taxon>Lentinus</taxon>
    </lineage>
</organism>
<evidence type="ECO:0000313" key="2">
    <source>
        <dbReference type="Proteomes" id="UP000256964"/>
    </source>
</evidence>
<keyword evidence="2" id="KW-1185">Reference proteome</keyword>
<gene>
    <name evidence="1" type="ORF">OH76DRAFT_1353128</name>
</gene>
<sequence length="168" mass="19036">MIEVIGLARLTDKQGLLSVAFYDCVTGINPSILTNGWVREDGIFVRLNMDDMRRCLEGQRCLCRESKKRILDMVTLARSFDCLTAARCKDAVPAFCRETAYKPVESAVDGVLKETWSSIGQDAQRFKPCQACVTKIQERENTHCRAIWRRLPEFFDLDGTHDDGGLRA</sequence>
<dbReference type="EMBL" id="KZ857414">
    <property type="protein sequence ID" value="RDX48038.1"/>
    <property type="molecule type" value="Genomic_DNA"/>
</dbReference>
<dbReference type="Proteomes" id="UP000256964">
    <property type="component" value="Unassembled WGS sequence"/>
</dbReference>
<dbReference type="AlphaFoldDB" id="A0A371D693"/>